<evidence type="ECO:0000313" key="2">
    <source>
        <dbReference type="Proteomes" id="UP001153712"/>
    </source>
</evidence>
<reference evidence="1" key="1">
    <citation type="submission" date="2022-01" db="EMBL/GenBank/DDBJ databases">
        <authorList>
            <person name="King R."/>
        </authorList>
    </citation>
    <scope>NUCLEOTIDE SEQUENCE</scope>
</reference>
<dbReference type="Proteomes" id="UP001153712">
    <property type="component" value="Chromosome 5"/>
</dbReference>
<dbReference type="AlphaFoldDB" id="A0A9P0GXM3"/>
<name>A0A9P0GXM3_PHYSR</name>
<dbReference type="InterPro" id="IPR006631">
    <property type="entry name" value="DM4_12"/>
</dbReference>
<evidence type="ECO:0000313" key="1">
    <source>
        <dbReference type="EMBL" id="CAH1185567.1"/>
    </source>
</evidence>
<keyword evidence="2" id="KW-1185">Reference proteome</keyword>
<protein>
    <submittedName>
        <fullName evidence="1">Uncharacterized protein</fullName>
    </submittedName>
</protein>
<sequence>MYKWLLMTIFVTNAQIEAQHALFKRYLLFPRYSVVQCSTGLTVPLVLPRRSINLSFAAQANYAMPYNLSNFTPQTIAARDKASFFYMGRKTVYEYIVKFLDSFGLDGEQCLFRTICEIAETPLHIKDEETLLEKLVHFIFTPSLDVSQARKVTERTGKKRTFSEKLLLAEKVGKNDGDCSDIYSECLVSLTDLFTIK</sequence>
<proteinExistence type="predicted"/>
<dbReference type="Pfam" id="PF07841">
    <property type="entry name" value="DM4_12"/>
    <property type="match status" value="1"/>
</dbReference>
<gene>
    <name evidence="1" type="ORF">PHYEVI_LOCUS8732</name>
</gene>
<feature type="non-terminal residue" evidence="1">
    <location>
        <position position="197"/>
    </location>
</feature>
<dbReference type="SMART" id="SM00718">
    <property type="entry name" value="DM4_12"/>
    <property type="match status" value="1"/>
</dbReference>
<dbReference type="PANTHER" id="PTHR21398">
    <property type="entry name" value="AGAP007094-PA"/>
    <property type="match status" value="1"/>
</dbReference>
<organism evidence="1 2">
    <name type="scientific">Phyllotreta striolata</name>
    <name type="common">Striped flea beetle</name>
    <name type="synonym">Crioceris striolata</name>
    <dbReference type="NCBI Taxonomy" id="444603"/>
    <lineage>
        <taxon>Eukaryota</taxon>
        <taxon>Metazoa</taxon>
        <taxon>Ecdysozoa</taxon>
        <taxon>Arthropoda</taxon>
        <taxon>Hexapoda</taxon>
        <taxon>Insecta</taxon>
        <taxon>Pterygota</taxon>
        <taxon>Neoptera</taxon>
        <taxon>Endopterygota</taxon>
        <taxon>Coleoptera</taxon>
        <taxon>Polyphaga</taxon>
        <taxon>Cucujiformia</taxon>
        <taxon>Chrysomeloidea</taxon>
        <taxon>Chrysomelidae</taxon>
        <taxon>Galerucinae</taxon>
        <taxon>Alticini</taxon>
        <taxon>Phyllotreta</taxon>
    </lineage>
</organism>
<dbReference type="PANTHER" id="PTHR21398:SF4">
    <property type="entry name" value="AGAP002980-PA"/>
    <property type="match status" value="1"/>
</dbReference>
<dbReference type="EMBL" id="OU900098">
    <property type="protein sequence ID" value="CAH1185567.1"/>
    <property type="molecule type" value="Genomic_DNA"/>
</dbReference>
<dbReference type="OrthoDB" id="8186940at2759"/>
<accession>A0A9P0GXM3</accession>